<dbReference type="InterPro" id="IPR013096">
    <property type="entry name" value="Cupin_2"/>
</dbReference>
<dbReference type="Gene3D" id="2.60.120.10">
    <property type="entry name" value="Jelly Rolls"/>
    <property type="match status" value="1"/>
</dbReference>
<feature type="region of interest" description="Disordered" evidence="1">
    <location>
        <begin position="1"/>
        <end position="33"/>
    </location>
</feature>
<evidence type="ECO:0000313" key="4">
    <source>
        <dbReference type="Proteomes" id="UP001310290"/>
    </source>
</evidence>
<dbReference type="InterPro" id="IPR014710">
    <property type="entry name" value="RmlC-like_jellyroll"/>
</dbReference>
<evidence type="ECO:0000313" key="3">
    <source>
        <dbReference type="EMBL" id="MEH0639334.1"/>
    </source>
</evidence>
<sequence length="186" mass="20300">MNPDPDQYVPGQHAPGQYAPGQPSPGQSAQGQFVLDGDNSMYATASGLVVPVVTRAGAEPGDTGQSAGATRISGVSIQHTPATRIWFGKVHNDGGYRSVPHHHGEAETGGYVLSGRARIYFGAKFEDYIDMSEGDWVFVPPFLPHVECNLDRNRPLTWMTTRTPENIVVNLPQVEDTDLRDWTDRP</sequence>
<dbReference type="Pfam" id="PF07883">
    <property type="entry name" value="Cupin_2"/>
    <property type="match status" value="1"/>
</dbReference>
<comment type="caution">
    <text evidence="3">The sequence shown here is derived from an EMBL/GenBank/DDBJ whole genome shotgun (WGS) entry which is preliminary data.</text>
</comment>
<dbReference type="GeneID" id="96268179"/>
<gene>
    <name evidence="3" type="ORF">QBA35_39970</name>
</gene>
<dbReference type="SUPFAM" id="SSF51182">
    <property type="entry name" value="RmlC-like cupins"/>
    <property type="match status" value="1"/>
</dbReference>
<feature type="domain" description="Cupin type-2" evidence="2">
    <location>
        <begin position="94"/>
        <end position="150"/>
    </location>
</feature>
<dbReference type="Proteomes" id="UP001310290">
    <property type="component" value="Unassembled WGS sequence"/>
</dbReference>
<protein>
    <submittedName>
        <fullName evidence="3">Cupin domain-containing protein</fullName>
    </submittedName>
</protein>
<proteinExistence type="predicted"/>
<dbReference type="InterPro" id="IPR011051">
    <property type="entry name" value="RmlC_Cupin_sf"/>
</dbReference>
<keyword evidence="4" id="KW-1185">Reference proteome</keyword>
<evidence type="ECO:0000259" key="2">
    <source>
        <dbReference type="Pfam" id="PF07883"/>
    </source>
</evidence>
<dbReference type="EMBL" id="JARULZ010000003">
    <property type="protein sequence ID" value="MEH0639334.1"/>
    <property type="molecule type" value="Genomic_DNA"/>
</dbReference>
<feature type="compositionally biased region" description="Low complexity" evidence="1">
    <location>
        <begin position="19"/>
        <end position="32"/>
    </location>
</feature>
<dbReference type="RefSeq" id="WP_005473878.1">
    <property type="nucleotide sequence ID" value="NZ_JARULZ010000003.1"/>
</dbReference>
<evidence type="ECO:0000256" key="1">
    <source>
        <dbReference type="SAM" id="MobiDB-lite"/>
    </source>
</evidence>
<name>A0ABU8B1C0_9ACTN</name>
<reference evidence="3" key="1">
    <citation type="submission" date="2023-04" db="EMBL/GenBank/DDBJ databases">
        <title>Genomic diversity of scab-causing Streptomyces spp. in the province of Quebec, Canada.</title>
        <authorList>
            <person name="Biessy A."/>
            <person name="Cadieux M."/>
            <person name="Ciotola M."/>
            <person name="Filion M."/>
        </authorList>
    </citation>
    <scope>NUCLEOTIDE SEQUENCE</scope>
    <source>
        <strain evidence="3">B21-115</strain>
    </source>
</reference>
<accession>A0ABU8B1C0</accession>
<organism evidence="3 4">
    <name type="scientific">Streptomyces bottropensis</name>
    <dbReference type="NCBI Taxonomy" id="42235"/>
    <lineage>
        <taxon>Bacteria</taxon>
        <taxon>Bacillati</taxon>
        <taxon>Actinomycetota</taxon>
        <taxon>Actinomycetes</taxon>
        <taxon>Kitasatosporales</taxon>
        <taxon>Streptomycetaceae</taxon>
        <taxon>Streptomyces</taxon>
    </lineage>
</organism>